<dbReference type="GO" id="GO:0004401">
    <property type="term" value="F:histidinol-phosphatase activity"/>
    <property type="evidence" value="ECO:0007669"/>
    <property type="project" value="UniProtKB-UniRule"/>
</dbReference>
<dbReference type="Pfam" id="PF02811">
    <property type="entry name" value="PHP"/>
    <property type="match status" value="1"/>
</dbReference>
<dbReference type="EMBL" id="JAJDKZ010000006">
    <property type="protein sequence ID" value="MCB8609567.1"/>
    <property type="molecule type" value="Genomic_DNA"/>
</dbReference>
<dbReference type="AlphaFoldDB" id="A0AAW4VKI0"/>
<evidence type="ECO:0000256" key="6">
    <source>
        <dbReference type="ARBA" id="ARBA00023102"/>
    </source>
</evidence>
<dbReference type="Gene3D" id="3.20.20.140">
    <property type="entry name" value="Metal-dependent hydrolases"/>
    <property type="match status" value="1"/>
</dbReference>
<evidence type="ECO:0000256" key="5">
    <source>
        <dbReference type="ARBA" id="ARBA00022801"/>
    </source>
</evidence>
<gene>
    <name evidence="10" type="ORF">LJD69_03015</name>
</gene>
<dbReference type="RefSeq" id="WP_227279288.1">
    <property type="nucleotide sequence ID" value="NZ_DBGCOW010000023.1"/>
</dbReference>
<evidence type="ECO:0000256" key="1">
    <source>
        <dbReference type="ARBA" id="ARBA00004970"/>
    </source>
</evidence>
<sequence length="274" mass="32510">MYSDYHVHTYYSDDSTYLMEDVIKDAITKGMDEICFTDHVDYGIKKDWDEGPVEYLYGQPQVNVDYPKYFKEIESLRKKYPEIIIRQGMEFGVQVHTIPRYQKLYERYDFDFIILSIHQVNNQEFWTQDYQKGKSQQEYMEGYYQEMLNVIKKYKNYSVLGHLDLMTRYDEIGNYPFEKVKPIITKILKIVIQDGKGIEINTSSRRYGLKDSTPSRDILKLYKELGGKIITIGSDSHKIEHLGAYIDEAKELLKEIGFDSFCTFEKMKPSFHQL</sequence>
<evidence type="ECO:0000313" key="10">
    <source>
        <dbReference type="EMBL" id="MCB8609567.1"/>
    </source>
</evidence>
<comment type="catalytic activity">
    <reaction evidence="7 8">
        <text>L-histidinol phosphate + H2O = L-histidinol + phosphate</text>
        <dbReference type="Rhea" id="RHEA:14465"/>
        <dbReference type="ChEBI" id="CHEBI:15377"/>
        <dbReference type="ChEBI" id="CHEBI:43474"/>
        <dbReference type="ChEBI" id="CHEBI:57699"/>
        <dbReference type="ChEBI" id="CHEBI:57980"/>
        <dbReference type="EC" id="3.1.3.15"/>
    </reaction>
</comment>
<keyword evidence="6 8" id="KW-0368">Histidine biosynthesis</keyword>
<keyword evidence="4 8" id="KW-0028">Amino-acid biosynthesis</keyword>
<dbReference type="InterPro" id="IPR016195">
    <property type="entry name" value="Pol/histidinol_Pase-like"/>
</dbReference>
<dbReference type="InterPro" id="IPR004013">
    <property type="entry name" value="PHP_dom"/>
</dbReference>
<keyword evidence="5 8" id="KW-0378">Hydrolase</keyword>
<dbReference type="Proteomes" id="UP001198439">
    <property type="component" value="Unassembled WGS sequence"/>
</dbReference>
<feature type="domain" description="PHP" evidence="9">
    <location>
        <begin position="4"/>
        <end position="203"/>
    </location>
</feature>
<dbReference type="InterPro" id="IPR010140">
    <property type="entry name" value="Histidinol_P_phosphatase_HisJ"/>
</dbReference>
<organism evidence="10 11">
    <name type="scientific">Faecalibacillus faecis</name>
    <dbReference type="NCBI Taxonomy" id="1982628"/>
    <lineage>
        <taxon>Bacteria</taxon>
        <taxon>Bacillati</taxon>
        <taxon>Bacillota</taxon>
        <taxon>Erysipelotrichia</taxon>
        <taxon>Erysipelotrichales</taxon>
        <taxon>Coprobacillaceae</taxon>
        <taxon>Faecalibacillus</taxon>
    </lineage>
</organism>
<dbReference type="EC" id="3.1.3.15" evidence="3 8"/>
<accession>A0AAW4VKI0</accession>
<dbReference type="PANTHER" id="PTHR21039">
    <property type="entry name" value="HISTIDINOL PHOSPHATASE-RELATED"/>
    <property type="match status" value="1"/>
</dbReference>
<comment type="caution">
    <text evidence="10">The sequence shown here is derived from an EMBL/GenBank/DDBJ whole genome shotgun (WGS) entry which is preliminary data.</text>
</comment>
<evidence type="ECO:0000259" key="9">
    <source>
        <dbReference type="Pfam" id="PF02811"/>
    </source>
</evidence>
<evidence type="ECO:0000256" key="2">
    <source>
        <dbReference type="ARBA" id="ARBA00009152"/>
    </source>
</evidence>
<evidence type="ECO:0000256" key="4">
    <source>
        <dbReference type="ARBA" id="ARBA00022605"/>
    </source>
</evidence>
<dbReference type="GO" id="GO:0000105">
    <property type="term" value="P:L-histidine biosynthetic process"/>
    <property type="evidence" value="ECO:0007669"/>
    <property type="project" value="UniProtKB-UniRule"/>
</dbReference>
<proteinExistence type="inferred from homology"/>
<evidence type="ECO:0000256" key="7">
    <source>
        <dbReference type="ARBA" id="ARBA00049158"/>
    </source>
</evidence>
<evidence type="ECO:0000256" key="3">
    <source>
        <dbReference type="ARBA" id="ARBA00013085"/>
    </source>
</evidence>
<dbReference type="SUPFAM" id="SSF89550">
    <property type="entry name" value="PHP domain-like"/>
    <property type="match status" value="1"/>
</dbReference>
<dbReference type="GO" id="GO:0005737">
    <property type="term" value="C:cytoplasm"/>
    <property type="evidence" value="ECO:0007669"/>
    <property type="project" value="TreeGrafter"/>
</dbReference>
<name>A0AAW4VKI0_9FIRM</name>
<dbReference type="NCBIfam" id="TIGR01856">
    <property type="entry name" value="hisJ_fam"/>
    <property type="match status" value="1"/>
</dbReference>
<evidence type="ECO:0000256" key="8">
    <source>
        <dbReference type="RuleBase" id="RU366003"/>
    </source>
</evidence>
<evidence type="ECO:0000313" key="11">
    <source>
        <dbReference type="Proteomes" id="UP001198439"/>
    </source>
</evidence>
<comment type="similarity">
    <text evidence="2 8">Belongs to the PHP hydrolase family. HisK subfamily.</text>
</comment>
<dbReference type="PANTHER" id="PTHR21039:SF0">
    <property type="entry name" value="HISTIDINOL-PHOSPHATASE"/>
    <property type="match status" value="1"/>
</dbReference>
<comment type="pathway">
    <text evidence="1 8">Amino-acid biosynthesis; L-histidine biosynthesis; L-histidine from 5-phospho-alpha-D-ribose 1-diphosphate: step 8/9.</text>
</comment>
<protein>
    <recommendedName>
        <fullName evidence="3 8">Histidinol-phosphatase</fullName>
        <shortName evidence="8">HolPase</shortName>
        <ecNumber evidence="3 8">3.1.3.15</ecNumber>
    </recommendedName>
</protein>
<reference evidence="10" key="1">
    <citation type="submission" date="2021-10" db="EMBL/GenBank/DDBJ databases">
        <title>Collection of gut derived symbiotic bacterial strains cultured from healthy donors.</title>
        <authorList>
            <person name="Lin H."/>
            <person name="Littmann E."/>
            <person name="Kohout C."/>
            <person name="Pamer E.G."/>
        </authorList>
    </citation>
    <scope>NUCLEOTIDE SEQUENCE</scope>
    <source>
        <strain evidence="10">DFI.4.48</strain>
    </source>
</reference>